<dbReference type="InterPro" id="IPR037126">
    <property type="entry name" value="PdaC/RsiV-like_sf"/>
</dbReference>
<name>A0A1H1VSB0_9PSED</name>
<dbReference type="AlphaFoldDB" id="A0A1H1VSB0"/>
<accession>A0A1H1VSB0</accession>
<keyword evidence="1" id="KW-0732">Signal</keyword>
<gene>
    <name evidence="3" type="ORF">SAMN05216221_2858</name>
</gene>
<protein>
    <recommendedName>
        <fullName evidence="2">DUF3298 domain-containing protein</fullName>
    </recommendedName>
</protein>
<dbReference type="Gene3D" id="3.90.640.20">
    <property type="entry name" value="Heat-shock cognate protein, ATPase"/>
    <property type="match status" value="1"/>
</dbReference>
<dbReference type="STRING" id="1392877.SAMN05216221_2858"/>
<feature type="signal peptide" evidence="1">
    <location>
        <begin position="1"/>
        <end position="22"/>
    </location>
</feature>
<feature type="chain" id="PRO_5009263622" description="DUF3298 domain-containing protein" evidence="1">
    <location>
        <begin position="23"/>
        <end position="250"/>
    </location>
</feature>
<reference evidence="4" key="1">
    <citation type="submission" date="2016-10" db="EMBL/GenBank/DDBJ databases">
        <authorList>
            <person name="Varghese N."/>
            <person name="Submissions S."/>
        </authorList>
    </citation>
    <scope>NUCLEOTIDE SEQUENCE [LARGE SCALE GENOMIC DNA]</scope>
    <source>
        <strain evidence="4">KCTC 32247</strain>
    </source>
</reference>
<sequence length="250" mass="28184">MRLSTLFALTGLPLLAACQFLAAPSAPPAPQRLAWEQRPAECARERCSLVNVDTLKFADEPRLTALIEQALLAMTRENATQALPASLRVRGDELLHEQPEGWETWLQAKLIDSHDDLLVVELSSYLYRGGAHGMPGRGFLNYSQREQRVLRLDDLLLPGQEAAFWQEASEAHQRWLASQEIDDPAEFRRSWPFQPTTNIALLRDKVLLKYDVYALAPYAMGHPSLEIPYARLEGILRTEYLPANAHGSSR</sequence>
<feature type="domain" description="DUF3298" evidence="2">
    <location>
        <begin position="153"/>
        <end position="229"/>
    </location>
</feature>
<evidence type="ECO:0000259" key="2">
    <source>
        <dbReference type="Pfam" id="PF11738"/>
    </source>
</evidence>
<dbReference type="Pfam" id="PF11738">
    <property type="entry name" value="DUF3298"/>
    <property type="match status" value="1"/>
</dbReference>
<dbReference type="Proteomes" id="UP000243359">
    <property type="component" value="Chromosome I"/>
</dbReference>
<proteinExistence type="predicted"/>
<dbReference type="RefSeq" id="WP_090349559.1">
    <property type="nucleotide sequence ID" value="NZ_LT629751.1"/>
</dbReference>
<dbReference type="InterPro" id="IPR021729">
    <property type="entry name" value="DUF3298"/>
</dbReference>
<evidence type="ECO:0000256" key="1">
    <source>
        <dbReference type="SAM" id="SignalP"/>
    </source>
</evidence>
<dbReference type="OrthoDB" id="8610451at2"/>
<evidence type="ECO:0000313" key="3">
    <source>
        <dbReference type="EMBL" id="SDS87555.1"/>
    </source>
</evidence>
<keyword evidence="4" id="KW-1185">Reference proteome</keyword>
<evidence type="ECO:0000313" key="4">
    <source>
        <dbReference type="Proteomes" id="UP000243359"/>
    </source>
</evidence>
<organism evidence="3 4">
    <name type="scientific">Pseudomonas oryzae</name>
    <dbReference type="NCBI Taxonomy" id="1392877"/>
    <lineage>
        <taxon>Bacteria</taxon>
        <taxon>Pseudomonadati</taxon>
        <taxon>Pseudomonadota</taxon>
        <taxon>Gammaproteobacteria</taxon>
        <taxon>Pseudomonadales</taxon>
        <taxon>Pseudomonadaceae</taxon>
        <taxon>Pseudomonas</taxon>
    </lineage>
</organism>
<dbReference type="Gene3D" id="3.30.565.40">
    <property type="entry name" value="Fervidobacterium nodosum Rt17-B1 like"/>
    <property type="match status" value="1"/>
</dbReference>
<dbReference type="PROSITE" id="PS51257">
    <property type="entry name" value="PROKAR_LIPOPROTEIN"/>
    <property type="match status" value="1"/>
</dbReference>
<dbReference type="EMBL" id="LT629751">
    <property type="protein sequence ID" value="SDS87555.1"/>
    <property type="molecule type" value="Genomic_DNA"/>
</dbReference>